<feature type="region of interest" description="Disordered" evidence="1">
    <location>
        <begin position="135"/>
        <end position="268"/>
    </location>
</feature>
<sequence length="310" mass="32152">MLTPSFQPGPGPVTPLRPAATPPVQPQAPAAPTPPQAPATEASPAAPSSPGSVNIKNGITQDSGFNPVAGGIFEKKLNRMAEKLNQNSAKPDSEFLASFKQLAAAIQELNPPPDSQLARIVNQFKAVLDKTAEKLGLNKSSEETGSAEAPATPAAPSEAAVAPAEPAESASPEAPAEPNQTEAPAEPAESASSEAPAEPTETEAAEAPAESASSEASAEPNQTEAAEAPSEPSEGSDAPATAPSTAGDEALNNPITNSPHQDLKESIDKLLDMLKQKRLKQDLGQFSETKLQERMREMMLNVSEFMKTQK</sequence>
<accession>A0A2M7G8K0</accession>
<proteinExistence type="predicted"/>
<evidence type="ECO:0000313" key="3">
    <source>
        <dbReference type="Proteomes" id="UP000231019"/>
    </source>
</evidence>
<feature type="compositionally biased region" description="Pro residues" evidence="1">
    <location>
        <begin position="7"/>
        <end position="37"/>
    </location>
</feature>
<dbReference type="Proteomes" id="UP000231019">
    <property type="component" value="Unassembled WGS sequence"/>
</dbReference>
<dbReference type="EMBL" id="PFFQ01000012">
    <property type="protein sequence ID" value="PIW18438.1"/>
    <property type="molecule type" value="Genomic_DNA"/>
</dbReference>
<feature type="region of interest" description="Disordered" evidence="1">
    <location>
        <begin position="1"/>
        <end position="69"/>
    </location>
</feature>
<evidence type="ECO:0000256" key="1">
    <source>
        <dbReference type="SAM" id="MobiDB-lite"/>
    </source>
</evidence>
<feature type="compositionally biased region" description="Polar residues" evidence="1">
    <location>
        <begin position="51"/>
        <end position="64"/>
    </location>
</feature>
<dbReference type="AlphaFoldDB" id="A0A2M7G8K0"/>
<protein>
    <submittedName>
        <fullName evidence="2">Uncharacterized protein</fullName>
    </submittedName>
</protein>
<organism evidence="2 3">
    <name type="scientific">bacterium (Candidatus Blackallbacteria) CG17_big_fil_post_rev_8_21_14_2_50_48_46</name>
    <dbReference type="NCBI Taxonomy" id="2014261"/>
    <lineage>
        <taxon>Bacteria</taxon>
        <taxon>Candidatus Blackallbacteria</taxon>
    </lineage>
</organism>
<name>A0A2M7G8K0_9BACT</name>
<feature type="compositionally biased region" description="Low complexity" evidence="1">
    <location>
        <begin position="38"/>
        <end position="50"/>
    </location>
</feature>
<reference evidence="2 3" key="1">
    <citation type="submission" date="2017-09" db="EMBL/GenBank/DDBJ databases">
        <title>Depth-based differentiation of microbial function through sediment-hosted aquifers and enrichment of novel symbionts in the deep terrestrial subsurface.</title>
        <authorList>
            <person name="Probst A.J."/>
            <person name="Ladd B."/>
            <person name="Jarett J.K."/>
            <person name="Geller-Mcgrath D.E."/>
            <person name="Sieber C.M."/>
            <person name="Emerson J.B."/>
            <person name="Anantharaman K."/>
            <person name="Thomas B.C."/>
            <person name="Malmstrom R."/>
            <person name="Stieglmeier M."/>
            <person name="Klingl A."/>
            <person name="Woyke T."/>
            <person name="Ryan C.M."/>
            <person name="Banfield J.F."/>
        </authorList>
    </citation>
    <scope>NUCLEOTIDE SEQUENCE [LARGE SCALE GENOMIC DNA]</scope>
    <source>
        <strain evidence="2">CG17_big_fil_post_rev_8_21_14_2_50_48_46</strain>
    </source>
</reference>
<evidence type="ECO:0000313" key="2">
    <source>
        <dbReference type="EMBL" id="PIW18438.1"/>
    </source>
</evidence>
<feature type="compositionally biased region" description="Low complexity" evidence="1">
    <location>
        <begin position="205"/>
        <end position="240"/>
    </location>
</feature>
<gene>
    <name evidence="2" type="ORF">COW36_03875</name>
</gene>
<comment type="caution">
    <text evidence="2">The sequence shown here is derived from an EMBL/GenBank/DDBJ whole genome shotgun (WGS) entry which is preliminary data.</text>
</comment>
<feature type="compositionally biased region" description="Low complexity" evidence="1">
    <location>
        <begin position="143"/>
        <end position="199"/>
    </location>
</feature>